<name>A0A9P3H9S9_9FUNG</name>
<feature type="compositionally biased region" description="Low complexity" evidence="1">
    <location>
        <begin position="1016"/>
        <end position="1032"/>
    </location>
</feature>
<feature type="compositionally biased region" description="Basic residues" evidence="1">
    <location>
        <begin position="739"/>
        <end position="754"/>
    </location>
</feature>
<keyword evidence="3" id="KW-1185">Reference proteome</keyword>
<feature type="region of interest" description="Disordered" evidence="1">
    <location>
        <begin position="1"/>
        <end position="42"/>
    </location>
</feature>
<reference evidence="2" key="2">
    <citation type="journal article" date="2022" name="Microbiol. Resour. Announc.">
        <title>Whole-Genome Sequence of Entomortierella parvispora E1425, a Mucoromycotan Fungus Associated with Burkholderiaceae-Related Endosymbiotic Bacteria.</title>
        <authorList>
            <person name="Herlambang A."/>
            <person name="Guo Y."/>
            <person name="Takashima Y."/>
            <person name="Narisawa K."/>
            <person name="Ohta H."/>
            <person name="Nishizawa T."/>
        </authorList>
    </citation>
    <scope>NUCLEOTIDE SEQUENCE</scope>
    <source>
        <strain evidence="2">E1425</strain>
    </source>
</reference>
<feature type="compositionally biased region" description="Low complexity" evidence="1">
    <location>
        <begin position="506"/>
        <end position="541"/>
    </location>
</feature>
<organism evidence="2 3">
    <name type="scientific">Entomortierella parvispora</name>
    <dbReference type="NCBI Taxonomy" id="205924"/>
    <lineage>
        <taxon>Eukaryota</taxon>
        <taxon>Fungi</taxon>
        <taxon>Fungi incertae sedis</taxon>
        <taxon>Mucoromycota</taxon>
        <taxon>Mortierellomycotina</taxon>
        <taxon>Mortierellomycetes</taxon>
        <taxon>Mortierellales</taxon>
        <taxon>Mortierellaceae</taxon>
        <taxon>Entomortierella</taxon>
    </lineage>
</organism>
<feature type="compositionally biased region" description="Polar residues" evidence="1">
    <location>
        <begin position="374"/>
        <end position="384"/>
    </location>
</feature>
<accession>A0A9P3H9S9</accession>
<feature type="compositionally biased region" description="Basic and acidic residues" evidence="1">
    <location>
        <begin position="415"/>
        <end position="439"/>
    </location>
</feature>
<dbReference type="Proteomes" id="UP000827284">
    <property type="component" value="Unassembled WGS sequence"/>
</dbReference>
<feature type="compositionally biased region" description="Basic residues" evidence="1">
    <location>
        <begin position="1176"/>
        <end position="1188"/>
    </location>
</feature>
<feature type="region of interest" description="Disordered" evidence="1">
    <location>
        <begin position="364"/>
        <end position="439"/>
    </location>
</feature>
<feature type="compositionally biased region" description="Low complexity" evidence="1">
    <location>
        <begin position="264"/>
        <end position="281"/>
    </location>
</feature>
<dbReference type="EMBL" id="BQFW01000007">
    <property type="protein sequence ID" value="GJJ72794.1"/>
    <property type="molecule type" value="Genomic_DNA"/>
</dbReference>
<feature type="region of interest" description="Disordered" evidence="1">
    <location>
        <begin position="1140"/>
        <end position="1252"/>
    </location>
</feature>
<feature type="region of interest" description="Disordered" evidence="1">
    <location>
        <begin position="726"/>
        <end position="801"/>
    </location>
</feature>
<feature type="compositionally biased region" description="Low complexity" evidence="1">
    <location>
        <begin position="996"/>
        <end position="1007"/>
    </location>
</feature>
<feature type="compositionally biased region" description="Low complexity" evidence="1">
    <location>
        <begin position="187"/>
        <end position="202"/>
    </location>
</feature>
<feature type="region of interest" description="Disordered" evidence="1">
    <location>
        <begin position="180"/>
        <end position="291"/>
    </location>
</feature>
<feature type="compositionally biased region" description="Basic residues" evidence="1">
    <location>
        <begin position="1082"/>
        <end position="1092"/>
    </location>
</feature>
<evidence type="ECO:0000313" key="2">
    <source>
        <dbReference type="EMBL" id="GJJ72794.1"/>
    </source>
</evidence>
<feature type="compositionally biased region" description="Basic and acidic residues" evidence="1">
    <location>
        <begin position="387"/>
        <end position="406"/>
    </location>
</feature>
<protein>
    <submittedName>
        <fullName evidence="2">Uncharacterized protein</fullName>
    </submittedName>
</protein>
<reference evidence="2" key="1">
    <citation type="submission" date="2021-11" db="EMBL/GenBank/DDBJ databases">
        <authorList>
            <person name="Herlambang A."/>
            <person name="Guo Y."/>
            <person name="Takashima Y."/>
            <person name="Nishizawa T."/>
        </authorList>
    </citation>
    <scope>NUCLEOTIDE SEQUENCE</scope>
    <source>
        <strain evidence="2">E1425</strain>
    </source>
</reference>
<feature type="compositionally biased region" description="Low complexity" evidence="1">
    <location>
        <begin position="863"/>
        <end position="872"/>
    </location>
</feature>
<feature type="compositionally biased region" description="Low complexity" evidence="1">
    <location>
        <begin position="15"/>
        <end position="31"/>
    </location>
</feature>
<evidence type="ECO:0000256" key="1">
    <source>
        <dbReference type="SAM" id="MobiDB-lite"/>
    </source>
</evidence>
<feature type="compositionally biased region" description="Basic residues" evidence="1">
    <location>
        <begin position="768"/>
        <end position="786"/>
    </location>
</feature>
<feature type="compositionally biased region" description="Gly residues" evidence="1">
    <location>
        <begin position="221"/>
        <end position="233"/>
    </location>
</feature>
<feature type="compositionally biased region" description="Low complexity" evidence="1">
    <location>
        <begin position="1140"/>
        <end position="1151"/>
    </location>
</feature>
<feature type="region of interest" description="Disordered" evidence="1">
    <location>
        <begin position="476"/>
        <end position="547"/>
    </location>
</feature>
<feature type="region of interest" description="Disordered" evidence="1">
    <location>
        <begin position="858"/>
        <end position="950"/>
    </location>
</feature>
<feature type="region of interest" description="Disordered" evidence="1">
    <location>
        <begin position="636"/>
        <end position="656"/>
    </location>
</feature>
<feature type="compositionally biased region" description="Polar residues" evidence="1">
    <location>
        <begin position="963"/>
        <end position="987"/>
    </location>
</feature>
<feature type="compositionally biased region" description="Polar residues" evidence="1">
    <location>
        <begin position="1046"/>
        <end position="1065"/>
    </location>
</feature>
<proteinExistence type="predicted"/>
<gene>
    <name evidence="2" type="ORF">EMPS_05152</name>
</gene>
<sequence>MASQAAIPGPPTYSPPTTITHTPTTKTMTATGKDFLMPGSGTTTTAAKRQGTVSCAGVTAATATAISATAAGDEGEGKGRGNGAEPLLSPQSQLAQLLIQQQKQAHPHHHNTQSSNSTILSNSVACLSSTIAASGLVLLPPPPLTVKNLTIHTSLLSTKQHLLQQQQQLHQLHHAQLDAALKKQRQHQQQIQQQQQQQHQNQALLPPQNPPGVSSGENCTPGGGCGADGGGGLDEVEGDRRRENTSMGYVGHDGGSGEFGVAMSPSQPTSRSTTRVTSPVPGVGAASGGEGAQHPVNGNISAANNVQSLSPSKTGSSTYFFRGDHSMDHYPPPDQWTYTMTRYHASLIPLCEIEEPPTFYEAMDDHAFHPKSGDNISSENSNLLPSKRKEIDDYEGSKEEHEREDSFMFDDGEGERENSRDRDDGREGNENKAREKKNNIKGRLGDIHWEEDIEERHEEGSSLFLFSRRRRLPVTKPHYQIPDQRHCDPNRGQHTQPHQLLHKVQPHQQKQEQLQSEQQKQQQQHRQQLMHQSQHQQQQLQVNSLEDPGCDSSRLFSCQAPFDNNHKSNKHIDDNDNSTYTIHSNLHHHTFHDNHDSFPQQNRPDQIHSTTDTMTIPHASSTVATISVAAADDATFPNSSQQKHRSWEPSSPQLSPLIRHQKRRERTLGSSGEQIFFYDGPNLLHAKIYHDRDWNLDSAGTTGGQSDSLSEGMAALSTRAYAGTGTATVHSNEPLPNHSHGRSHRSRRHQLSKRHPIDSSMNGSASSRRSRSRSRSMSRSRSRSNSRRAVTSAKAPTISRKQTLYRTEDLIANGKVSVSAITVEATTTSAVPTTCEIDTSKLSPKGRSMTMSEGMLRKEQKLYSQQQQQHHSQYPDRNQDPQVPWMSYPSASLSAATGSKKPKSRPSILTRGFSADSGSRQDKKKNQQQPSPMESPKGGRALPLPGTPPRKATARERLVALVTRSTPPQTVAPLNSASPSWNASNDHASGRLLGTSIHSHQSGSSPSAHEDDYHHYQYQQQQQRRASSRQSHSPTILTQTHHRRQGSPTFVRSPESSVYNHTVGPSTGAGAGSYYSSSQQHHQSHQSHHRRQMSSPKLAEPVLGFPYNNSSLLTPADLHHHRSPPAMSPASPLAAFATVRGSSNSTDTSSSSHRRSRSQKPRPFSVATMEKVMSDHHHHQHHRHHRDRRLGGGGSGSEDNSEMDLNPRGASFHQGYHQYPTHPHLPQGFYQDPSSSKQRHMSAGAGGGGNGRPWTDILLLPITSLINITRTNSTVSSRTKDSHQPLPQGMGMDK</sequence>
<evidence type="ECO:0000313" key="3">
    <source>
        <dbReference type="Proteomes" id="UP000827284"/>
    </source>
</evidence>
<feature type="region of interest" description="Disordered" evidence="1">
    <location>
        <begin position="1273"/>
        <end position="1294"/>
    </location>
</feature>
<dbReference type="OrthoDB" id="2427068at2759"/>
<feature type="region of interest" description="Disordered" evidence="1">
    <location>
        <begin position="963"/>
        <end position="1095"/>
    </location>
</feature>
<comment type="caution">
    <text evidence="2">The sequence shown here is derived from an EMBL/GenBank/DDBJ whole genome shotgun (WGS) entry which is preliminary data.</text>
</comment>